<dbReference type="Proteomes" id="UP000008804">
    <property type="component" value="Chromosome"/>
</dbReference>
<dbReference type="STRING" id="718252.FP2_31790"/>
<dbReference type="HOGENOM" id="CLU_2616788_0_0_9"/>
<name>D4K2B4_9FIRM</name>
<dbReference type="AlphaFoldDB" id="D4K2B4"/>
<keyword evidence="3" id="KW-1185">Reference proteome</keyword>
<dbReference type="InterPro" id="IPR041657">
    <property type="entry name" value="HTH_17"/>
</dbReference>
<proteinExistence type="predicted"/>
<organism evidence="2 3">
    <name type="scientific">Faecalibacterium prausnitzii L2-6</name>
    <dbReference type="NCBI Taxonomy" id="718252"/>
    <lineage>
        <taxon>Bacteria</taxon>
        <taxon>Bacillati</taxon>
        <taxon>Bacillota</taxon>
        <taxon>Clostridia</taxon>
        <taxon>Eubacteriales</taxon>
        <taxon>Oscillospiraceae</taxon>
        <taxon>Faecalibacterium</taxon>
    </lineage>
</organism>
<gene>
    <name evidence="2" type="ORF">FP2_31790</name>
</gene>
<feature type="domain" description="Helix-turn-helix" evidence="1">
    <location>
        <begin position="12"/>
        <end position="59"/>
    </location>
</feature>
<sequence>MQNPIHYPTMATVKNAAVRFNVTPTYVRKLCRTGKIRYTAISCRRWLVNMDSLAQFFAEGEPVREIPQPVDGIRCVALS</sequence>
<evidence type="ECO:0000313" key="3">
    <source>
        <dbReference type="Proteomes" id="UP000008804"/>
    </source>
</evidence>
<reference evidence="2 3" key="1">
    <citation type="submission" date="2010-03" db="EMBL/GenBank/DDBJ databases">
        <title>The genome sequence of Faecalibacterium prausnitzii L2/6.</title>
        <authorList>
            <consortium name="metaHIT consortium -- http://www.metahit.eu/"/>
            <person name="Pajon A."/>
            <person name="Turner K."/>
            <person name="Parkhill J."/>
            <person name="Duncan S."/>
            <person name="Flint H."/>
        </authorList>
    </citation>
    <scope>NUCLEOTIDE SEQUENCE [LARGE SCALE GENOMIC DNA]</scope>
    <source>
        <strain evidence="3">L2-6</strain>
    </source>
</reference>
<dbReference type="EMBL" id="FP929045">
    <property type="protein sequence ID" value="CBL00413.1"/>
    <property type="molecule type" value="Genomic_DNA"/>
</dbReference>
<protein>
    <recommendedName>
        <fullName evidence="1">Helix-turn-helix domain-containing protein</fullName>
    </recommendedName>
</protein>
<accession>D4K2B4</accession>
<dbReference type="KEGG" id="fpr:FP2_31790"/>
<evidence type="ECO:0000259" key="1">
    <source>
        <dbReference type="Pfam" id="PF12728"/>
    </source>
</evidence>
<dbReference type="Pfam" id="PF12728">
    <property type="entry name" value="HTH_17"/>
    <property type="match status" value="1"/>
</dbReference>
<reference evidence="2 3" key="2">
    <citation type="submission" date="2010-03" db="EMBL/GenBank/DDBJ databases">
        <authorList>
            <person name="Pajon A."/>
        </authorList>
    </citation>
    <scope>NUCLEOTIDE SEQUENCE [LARGE SCALE GENOMIC DNA]</scope>
    <source>
        <strain evidence="3">L2-6</strain>
    </source>
</reference>
<evidence type="ECO:0000313" key="2">
    <source>
        <dbReference type="EMBL" id="CBL00413.1"/>
    </source>
</evidence>
<dbReference type="BioCyc" id="FPRA718252:G1375-2742-MONOMER"/>
<dbReference type="RefSeq" id="WP_015566018.1">
    <property type="nucleotide sequence ID" value="NC_021042.1"/>
</dbReference>